<dbReference type="SMART" id="SM00100">
    <property type="entry name" value="cNMP"/>
    <property type="match status" value="1"/>
</dbReference>
<dbReference type="InterPro" id="IPR050397">
    <property type="entry name" value="Env_Response_Regulators"/>
</dbReference>
<name>A0AB35U911_9FIRM</name>
<dbReference type="CDD" id="cd00038">
    <property type="entry name" value="CAP_ED"/>
    <property type="match status" value="1"/>
</dbReference>
<keyword evidence="7" id="KW-1185">Reference proteome</keyword>
<dbReference type="Proteomes" id="UP001286174">
    <property type="component" value="Unassembled WGS sequence"/>
</dbReference>
<feature type="domain" description="HTH crp-type" evidence="5">
    <location>
        <begin position="156"/>
        <end position="223"/>
    </location>
</feature>
<dbReference type="Pfam" id="PF00027">
    <property type="entry name" value="cNMP_binding"/>
    <property type="match status" value="1"/>
</dbReference>
<gene>
    <name evidence="6" type="ORF">MOZ60_08125</name>
</gene>
<sequence>MDIDHECPYRAKNEYCTHSIRLFQKLPEEDQAFLVENARHIQRPKGTILAEENSEINAILIIRSGKVKTRRIDTNGEEHILDVLHDGQAIWHGMFLEDHIYHYDVVALTDVSLCLIQREDFLSTLVAHPTTALYLIEMLSTELQDANEKAYLLSLHAMDDRVGQFLLFRDARCIGKEIELKLEDIAASISLRPETVSRVIAKFEKAGAVKRLGRGKLLVTDREKLRALAHA</sequence>
<accession>A0AB35U911</accession>
<reference evidence="6 7" key="1">
    <citation type="submission" date="2022-03" db="EMBL/GenBank/DDBJ databases">
        <title>Novel taxa within the pig intestine.</title>
        <authorList>
            <person name="Wylensek D."/>
            <person name="Bishof K."/>
            <person name="Afrizal A."/>
            <person name="Clavel T."/>
        </authorList>
    </citation>
    <scope>NUCLEOTIDE SEQUENCE [LARGE SCALE GENOMIC DNA]</scope>
    <source>
        <strain evidence="6 7">CLA-KB-P133</strain>
    </source>
</reference>
<dbReference type="SMART" id="SM00419">
    <property type="entry name" value="HTH_CRP"/>
    <property type="match status" value="1"/>
</dbReference>
<keyword evidence="3" id="KW-0804">Transcription</keyword>
<evidence type="ECO:0000256" key="3">
    <source>
        <dbReference type="ARBA" id="ARBA00023163"/>
    </source>
</evidence>
<evidence type="ECO:0000259" key="4">
    <source>
        <dbReference type="PROSITE" id="PS50042"/>
    </source>
</evidence>
<dbReference type="PANTHER" id="PTHR24567:SF26">
    <property type="entry name" value="REGULATORY PROTEIN YEIL"/>
    <property type="match status" value="1"/>
</dbReference>
<dbReference type="PANTHER" id="PTHR24567">
    <property type="entry name" value="CRP FAMILY TRANSCRIPTIONAL REGULATORY PROTEIN"/>
    <property type="match status" value="1"/>
</dbReference>
<feature type="domain" description="Cyclic nucleotide-binding" evidence="4">
    <location>
        <begin position="22"/>
        <end position="125"/>
    </location>
</feature>
<evidence type="ECO:0000313" key="7">
    <source>
        <dbReference type="Proteomes" id="UP001286174"/>
    </source>
</evidence>
<dbReference type="PROSITE" id="PS51063">
    <property type="entry name" value="HTH_CRP_2"/>
    <property type="match status" value="1"/>
</dbReference>
<keyword evidence="2" id="KW-0238">DNA-binding</keyword>
<dbReference type="SUPFAM" id="SSF51206">
    <property type="entry name" value="cAMP-binding domain-like"/>
    <property type="match status" value="1"/>
</dbReference>
<evidence type="ECO:0000256" key="2">
    <source>
        <dbReference type="ARBA" id="ARBA00023125"/>
    </source>
</evidence>
<proteinExistence type="predicted"/>
<dbReference type="Gene3D" id="2.60.120.10">
    <property type="entry name" value="Jelly Rolls"/>
    <property type="match status" value="1"/>
</dbReference>
<dbReference type="AlphaFoldDB" id="A0AB35U911"/>
<evidence type="ECO:0000259" key="5">
    <source>
        <dbReference type="PROSITE" id="PS51063"/>
    </source>
</evidence>
<dbReference type="RefSeq" id="WP_370596300.1">
    <property type="nucleotide sequence ID" value="NZ_JALBUR010000021.1"/>
</dbReference>
<dbReference type="InterPro" id="IPR036388">
    <property type="entry name" value="WH-like_DNA-bd_sf"/>
</dbReference>
<dbReference type="InterPro" id="IPR036390">
    <property type="entry name" value="WH_DNA-bd_sf"/>
</dbReference>
<protein>
    <submittedName>
        <fullName evidence="6">Crp/Fnr family transcriptional regulator</fullName>
    </submittedName>
</protein>
<dbReference type="InterPro" id="IPR000595">
    <property type="entry name" value="cNMP-bd_dom"/>
</dbReference>
<dbReference type="EMBL" id="JALBUR010000021">
    <property type="protein sequence ID" value="MDX8420060.1"/>
    <property type="molecule type" value="Genomic_DNA"/>
</dbReference>
<dbReference type="GO" id="GO:0003700">
    <property type="term" value="F:DNA-binding transcription factor activity"/>
    <property type="evidence" value="ECO:0007669"/>
    <property type="project" value="TreeGrafter"/>
</dbReference>
<keyword evidence="1" id="KW-0805">Transcription regulation</keyword>
<dbReference type="PROSITE" id="PS50042">
    <property type="entry name" value="CNMP_BINDING_3"/>
    <property type="match status" value="1"/>
</dbReference>
<dbReference type="SUPFAM" id="SSF46785">
    <property type="entry name" value="Winged helix' DNA-binding domain"/>
    <property type="match status" value="1"/>
</dbReference>
<dbReference type="GO" id="GO:0005829">
    <property type="term" value="C:cytosol"/>
    <property type="evidence" value="ECO:0007669"/>
    <property type="project" value="TreeGrafter"/>
</dbReference>
<comment type="caution">
    <text evidence="6">The sequence shown here is derived from an EMBL/GenBank/DDBJ whole genome shotgun (WGS) entry which is preliminary data.</text>
</comment>
<evidence type="ECO:0000256" key="1">
    <source>
        <dbReference type="ARBA" id="ARBA00023015"/>
    </source>
</evidence>
<dbReference type="Pfam" id="PF13545">
    <property type="entry name" value="HTH_Crp_2"/>
    <property type="match status" value="1"/>
</dbReference>
<dbReference type="InterPro" id="IPR018490">
    <property type="entry name" value="cNMP-bd_dom_sf"/>
</dbReference>
<dbReference type="InterPro" id="IPR012318">
    <property type="entry name" value="HTH_CRP"/>
</dbReference>
<dbReference type="InterPro" id="IPR014710">
    <property type="entry name" value="RmlC-like_jellyroll"/>
</dbReference>
<evidence type="ECO:0000313" key="6">
    <source>
        <dbReference type="EMBL" id="MDX8420060.1"/>
    </source>
</evidence>
<organism evidence="6 7">
    <name type="scientific">Grylomicrobium aquisgranensis</name>
    <dbReference type="NCBI Taxonomy" id="2926318"/>
    <lineage>
        <taxon>Bacteria</taxon>
        <taxon>Bacillati</taxon>
        <taxon>Bacillota</taxon>
        <taxon>Erysipelotrichia</taxon>
        <taxon>Erysipelotrichales</taxon>
        <taxon>Erysipelotrichaceae</taxon>
        <taxon>Grylomicrobium</taxon>
    </lineage>
</organism>
<dbReference type="Gene3D" id="1.10.10.10">
    <property type="entry name" value="Winged helix-like DNA-binding domain superfamily/Winged helix DNA-binding domain"/>
    <property type="match status" value="1"/>
</dbReference>
<dbReference type="GO" id="GO:0003677">
    <property type="term" value="F:DNA binding"/>
    <property type="evidence" value="ECO:0007669"/>
    <property type="project" value="UniProtKB-KW"/>
</dbReference>